<gene>
    <name evidence="1" type="ORF">A4G28_02855</name>
</gene>
<accession>A0A163XBT6</accession>
<evidence type="ECO:0000313" key="2">
    <source>
        <dbReference type="Proteomes" id="UP000077342"/>
    </source>
</evidence>
<keyword evidence="2" id="KW-1185">Reference proteome</keyword>
<name>A0A163XBT6_9MYCO</name>
<comment type="caution">
    <text evidence="1">The sequence shown here is derived from an EMBL/GenBank/DDBJ whole genome shotgun (WGS) entry which is preliminary data.</text>
</comment>
<organism evidence="1 2">
    <name type="scientific">Mycobacterium ostraviense</name>
    <dbReference type="NCBI Taxonomy" id="2738409"/>
    <lineage>
        <taxon>Bacteria</taxon>
        <taxon>Bacillati</taxon>
        <taxon>Actinomycetota</taxon>
        <taxon>Actinomycetes</taxon>
        <taxon>Mycobacteriales</taxon>
        <taxon>Mycobacteriaceae</taxon>
        <taxon>Mycobacterium</taxon>
    </lineage>
</organism>
<dbReference type="AlphaFoldDB" id="A0A163XBT6"/>
<reference evidence="2" key="1">
    <citation type="submission" date="2016-04" db="EMBL/GenBank/DDBJ databases">
        <authorList>
            <person name="Strapagiel D."/>
            <person name="Borowka P."/>
            <person name="Marciniak B."/>
            <person name="Bakula Z."/>
            <person name="Van Ingen J."/>
            <person name="Safianowska A."/>
            <person name="Dziadek J."/>
            <person name="Jagielski T."/>
        </authorList>
    </citation>
    <scope>NUCLEOTIDE SEQUENCE [LARGE SCALE GENOMIC DNA]</scope>
    <source>
        <strain evidence="2">1010001458</strain>
    </source>
</reference>
<evidence type="ECO:0000313" key="1">
    <source>
        <dbReference type="EMBL" id="KZS59210.1"/>
    </source>
</evidence>
<proteinExistence type="predicted"/>
<dbReference type="EMBL" id="LWCI01000141">
    <property type="protein sequence ID" value="KZS59210.1"/>
    <property type="molecule type" value="Genomic_DNA"/>
</dbReference>
<protein>
    <submittedName>
        <fullName evidence="1">Uncharacterized protein</fullName>
    </submittedName>
</protein>
<sequence>MVFGAHVVVVRQQSQHRSAFMVGIAAGAARLGLVAPYGPIRGGVAQFRQNAQARYSIGRSTTVASLSISTMRPLQPVRGMLSWSQSSRTGNVCTAASRLR</sequence>
<dbReference type="Proteomes" id="UP000077342">
    <property type="component" value="Unassembled WGS sequence"/>
</dbReference>